<dbReference type="Pfam" id="PF05170">
    <property type="entry name" value="AsmA"/>
    <property type="match status" value="1"/>
</dbReference>
<feature type="region of interest" description="Disordered" evidence="2">
    <location>
        <begin position="126"/>
        <end position="160"/>
    </location>
</feature>
<evidence type="ECO:0000313" key="4">
    <source>
        <dbReference type="EMBL" id="KKD01289.1"/>
    </source>
</evidence>
<dbReference type="AlphaFoldDB" id="A0A0F5VGP7"/>
<dbReference type="Proteomes" id="UP000033633">
    <property type="component" value="Unassembled WGS sequence"/>
</dbReference>
<dbReference type="PANTHER" id="PTHR30441:SF4">
    <property type="entry name" value="PROTEIN ASMA"/>
    <property type="match status" value="1"/>
</dbReference>
<name>A0A0F5VGP7_9GAMM</name>
<evidence type="ECO:0000259" key="3">
    <source>
        <dbReference type="Pfam" id="PF05170"/>
    </source>
</evidence>
<gene>
    <name evidence="4" type="ORF">KY46_00135</name>
</gene>
<protein>
    <recommendedName>
        <fullName evidence="3">AsmA domain-containing protein</fullName>
    </recommendedName>
</protein>
<feature type="region of interest" description="Disordered" evidence="2">
    <location>
        <begin position="396"/>
        <end position="426"/>
    </location>
</feature>
<feature type="compositionally biased region" description="Low complexity" evidence="2">
    <location>
        <begin position="408"/>
        <end position="422"/>
    </location>
</feature>
<keyword evidence="1" id="KW-0175">Coiled coil</keyword>
<dbReference type="PATRIC" id="fig|265726.11.peg.28"/>
<feature type="coiled-coil region" evidence="1">
    <location>
        <begin position="674"/>
        <end position="716"/>
    </location>
</feature>
<dbReference type="InterPro" id="IPR052894">
    <property type="entry name" value="AsmA-related"/>
</dbReference>
<keyword evidence="5" id="KW-1185">Reference proteome</keyword>
<proteinExistence type="predicted"/>
<accession>A0A0F5VGP7</accession>
<sequence length="740" mass="78608">MKKILYVLLAIVLVVVVAIGVLVTLIDPNQFKPLIAEQVKKATGRDLVIEGDIGWRFFPSVGFAIGRTEFRNPAGFDEANLVQFNEAGVSVSVLPLLSNRLEIGQVTLKDARVFIQTRKDGVSNLDGIGGETQVSDRAASESRETQAEPTASGEGEVVAEGETATGEKWVISLAGIALENASVSMRDDQAGTATALDSLNMHLSQFAPGEWADLNFDLAGQNGAMRFSAQGKTSLQLAETLDNAALKNTELSVSMTEAGTQLEHVTLKLDAFNLGEWSNVTLSAKGQIPDLAFNADGKTRLMVSQDKTKVSLQALDLTSDLEGAALPRPTMKVAVSGDAEYDLKAALASLSGLTVKADELALNGDVSFKQADIPVIRFALSSEEINVDNWTGGDAVASASEEAKPSETANTASAPAGSTSASEQEPDLSVLKQFDVDGTVTVNRFVAANAKLNNVDLAIAIKNGVFSLNKFAAQLYDGTITATARLDANGSLPVYQISKSIQGVQVQPLLVDVAENDILAGTGNIDVEVAGKGLAESRLKKNLDGTIAINFADGAVNGINIPKMIREAKAKLKGQSDTIKDESKKTDFSALTATFMLKDGKAATNNMHLASPLLRVDGKGNTDLIAQSLAFQIDTSVVATSKGQGGKSVDEVADITVPLDITGTWQAPDYAINFKELVKRNSELDKRAKELEAKAKKEAERLEEKANKEVQRGLDKLLGDKADDDKVKEATDKLLKGLFN</sequence>
<dbReference type="OrthoDB" id="9766390at2"/>
<comment type="caution">
    <text evidence="4">The sequence shown here is derived from an EMBL/GenBank/DDBJ whole genome shotgun (WGS) entry which is preliminary data.</text>
</comment>
<dbReference type="RefSeq" id="WP_046218624.1">
    <property type="nucleotide sequence ID" value="NZ_JWYV01000001.1"/>
</dbReference>
<dbReference type="STRING" id="265726.KY46_00135"/>
<evidence type="ECO:0000256" key="1">
    <source>
        <dbReference type="SAM" id="Coils"/>
    </source>
</evidence>
<organism evidence="4 5">
    <name type="scientific">Photobacterium halotolerans</name>
    <dbReference type="NCBI Taxonomy" id="265726"/>
    <lineage>
        <taxon>Bacteria</taxon>
        <taxon>Pseudomonadati</taxon>
        <taxon>Pseudomonadota</taxon>
        <taxon>Gammaproteobacteria</taxon>
        <taxon>Vibrionales</taxon>
        <taxon>Vibrionaceae</taxon>
        <taxon>Photobacterium</taxon>
    </lineage>
</organism>
<dbReference type="InterPro" id="IPR007844">
    <property type="entry name" value="AsmA"/>
</dbReference>
<feature type="domain" description="AsmA" evidence="3">
    <location>
        <begin position="1"/>
        <end position="606"/>
    </location>
</feature>
<dbReference type="PANTHER" id="PTHR30441">
    <property type="entry name" value="DUF748 DOMAIN-CONTAINING PROTEIN"/>
    <property type="match status" value="1"/>
</dbReference>
<reference evidence="4 5" key="1">
    <citation type="submission" date="2014-12" db="EMBL/GenBank/DDBJ databases">
        <title>Mercury Reductase activity and rhizosphere competence traits in the genome of root associated Photobacterium halotolerans MELD1.</title>
        <authorList>
            <person name="Mathew D.C."/>
            <person name="Huang C.-C."/>
        </authorList>
    </citation>
    <scope>NUCLEOTIDE SEQUENCE [LARGE SCALE GENOMIC DNA]</scope>
    <source>
        <strain evidence="4 5">MELD1</strain>
    </source>
</reference>
<dbReference type="GO" id="GO:0005886">
    <property type="term" value="C:plasma membrane"/>
    <property type="evidence" value="ECO:0007669"/>
    <property type="project" value="TreeGrafter"/>
</dbReference>
<dbReference type="GO" id="GO:0090313">
    <property type="term" value="P:regulation of protein targeting to membrane"/>
    <property type="evidence" value="ECO:0007669"/>
    <property type="project" value="TreeGrafter"/>
</dbReference>
<dbReference type="EMBL" id="JWYV01000001">
    <property type="protein sequence ID" value="KKD01289.1"/>
    <property type="molecule type" value="Genomic_DNA"/>
</dbReference>
<evidence type="ECO:0000313" key="5">
    <source>
        <dbReference type="Proteomes" id="UP000033633"/>
    </source>
</evidence>
<evidence type="ECO:0000256" key="2">
    <source>
        <dbReference type="SAM" id="MobiDB-lite"/>
    </source>
</evidence>